<dbReference type="InterPro" id="IPR001680">
    <property type="entry name" value="WD40_rpt"/>
</dbReference>
<dbReference type="Pfam" id="PF00400">
    <property type="entry name" value="WD40"/>
    <property type="match status" value="2"/>
</dbReference>
<dbReference type="AlphaFoldDB" id="A0A1E3QXN9"/>
<dbReference type="SMART" id="SM00320">
    <property type="entry name" value="WD40"/>
    <property type="match status" value="6"/>
</dbReference>
<dbReference type="GO" id="GO:0044396">
    <property type="term" value="P:actin cortical patch organization"/>
    <property type="evidence" value="ECO:0007669"/>
    <property type="project" value="EnsemblFungi"/>
</dbReference>
<gene>
    <name evidence="9" type="ORF">BABINDRAFT_10871</name>
</gene>
<comment type="similarity">
    <text evidence="1 7">Belongs to the WD repeat ARPC1 family.</text>
</comment>
<evidence type="ECO:0000313" key="10">
    <source>
        <dbReference type="Proteomes" id="UP000094336"/>
    </source>
</evidence>
<dbReference type="InterPro" id="IPR024977">
    <property type="entry name" value="Apc4-like_WD40_dom"/>
</dbReference>
<keyword evidence="5 7" id="KW-0009">Actin-binding</keyword>
<evidence type="ECO:0000256" key="3">
    <source>
        <dbReference type="ARBA" id="ARBA00022574"/>
    </source>
</evidence>
<accession>A0A1E3QXN9</accession>
<dbReference type="STRING" id="984486.A0A1E3QXN9"/>
<dbReference type="Gene3D" id="2.130.10.10">
    <property type="entry name" value="YVTN repeat-like/Quinoprotein amine dehydrogenase"/>
    <property type="match status" value="1"/>
</dbReference>
<keyword evidence="3" id="KW-0853">WD repeat</keyword>
<dbReference type="Pfam" id="PF12894">
    <property type="entry name" value="ANAPC4_WD40"/>
    <property type="match status" value="1"/>
</dbReference>
<dbReference type="Proteomes" id="UP000094336">
    <property type="component" value="Unassembled WGS sequence"/>
</dbReference>
<dbReference type="PANTHER" id="PTHR10709:SF2">
    <property type="entry name" value="ACTIN-RELATED PROTEIN 2_3 COMPLEX SUBUNIT"/>
    <property type="match status" value="1"/>
</dbReference>
<sequence length="367" mass="40085">MSSPTIFPLGHEPIQDHCFSADGSILAITKDSNVEIYSVTGAAPRLLATLADHDKKVTAVDISLDGKIVTCSQDRNAIVWTPGVTYTPTLVLLRIDFAATAVRWSPSGDKIAVGSGDGVVAVCYFEEENDWWISKHIKVKDNKRSTVTNLEWHPNNVLLAVGYYDFHARVFSAYVKAIDARPGPSVWGDKFPFAAPCGDFQTETQSGWVHDVAFSPSGDVLAFVSQDNSVNVVYPGTAVISLQLQDSLPFTSVVFTNEGELVAAGHDCHPVVFRGDAHGWAKAYALDDDTQVVIERSEEEDDAYSHANALNMFKQLDLKGKVVNTSQNNNGLLPHIHQNTITRVRMLSDVHISTSGRDGKVVIFTLN</sequence>
<keyword evidence="2 7" id="KW-0963">Cytoplasm</keyword>
<dbReference type="PANTHER" id="PTHR10709">
    <property type="entry name" value="ACTIN-RELATED PROTEIN 2/3 COMPLEX SUBUNIT 1"/>
    <property type="match status" value="1"/>
</dbReference>
<dbReference type="InterPro" id="IPR015943">
    <property type="entry name" value="WD40/YVTN_repeat-like_dom_sf"/>
</dbReference>
<dbReference type="SUPFAM" id="SSF50978">
    <property type="entry name" value="WD40 repeat-like"/>
    <property type="match status" value="1"/>
</dbReference>
<feature type="domain" description="Anaphase-promoting complex subunit 4-like WD40" evidence="8">
    <location>
        <begin position="103"/>
        <end position="175"/>
    </location>
</feature>
<proteinExistence type="inferred from homology"/>
<evidence type="ECO:0000256" key="7">
    <source>
        <dbReference type="PIRNR" id="PIRNR038093"/>
    </source>
</evidence>
<evidence type="ECO:0000256" key="6">
    <source>
        <dbReference type="ARBA" id="ARBA00023212"/>
    </source>
</evidence>
<evidence type="ECO:0000256" key="5">
    <source>
        <dbReference type="ARBA" id="ARBA00023203"/>
    </source>
</evidence>
<evidence type="ECO:0000313" key="9">
    <source>
        <dbReference type="EMBL" id="ODQ82439.1"/>
    </source>
</evidence>
<dbReference type="GO" id="GO:0051015">
    <property type="term" value="F:actin filament binding"/>
    <property type="evidence" value="ECO:0007669"/>
    <property type="project" value="EnsemblFungi"/>
</dbReference>
<dbReference type="GO" id="GO:0030479">
    <property type="term" value="C:actin cortical patch"/>
    <property type="evidence" value="ECO:0007669"/>
    <property type="project" value="UniProtKB-SubCell"/>
</dbReference>
<dbReference type="RefSeq" id="XP_018987767.1">
    <property type="nucleotide sequence ID" value="XM_019126801.1"/>
</dbReference>
<dbReference type="GO" id="GO:2000601">
    <property type="term" value="P:positive regulation of Arp2/3 complex-mediated actin nucleation"/>
    <property type="evidence" value="ECO:0007669"/>
    <property type="project" value="EnsemblFungi"/>
</dbReference>
<comment type="function">
    <text evidence="7">Functions as component of the Arp2/3 complex which is involved in regulation of actin polymerization and together with an activating nucleation-promoting factor (NPF) mediates the formation of branched actin networks.</text>
</comment>
<protein>
    <recommendedName>
        <fullName evidence="7">Actin-related protein 2/3 complex subunit</fullName>
    </recommendedName>
</protein>
<evidence type="ECO:0000259" key="8">
    <source>
        <dbReference type="Pfam" id="PF12894"/>
    </source>
</evidence>
<reference evidence="10" key="1">
    <citation type="submission" date="2016-05" db="EMBL/GenBank/DDBJ databases">
        <title>Comparative genomics of biotechnologically important yeasts.</title>
        <authorList>
            <consortium name="DOE Joint Genome Institute"/>
            <person name="Riley R."/>
            <person name="Haridas S."/>
            <person name="Wolfe K.H."/>
            <person name="Lopes M.R."/>
            <person name="Hittinger C.T."/>
            <person name="Goker M."/>
            <person name="Salamov A."/>
            <person name="Wisecaver J."/>
            <person name="Long T.M."/>
            <person name="Aerts A.L."/>
            <person name="Barry K."/>
            <person name="Choi C."/>
            <person name="Clum A."/>
            <person name="Coughlan A.Y."/>
            <person name="Deshpande S."/>
            <person name="Douglass A.P."/>
            <person name="Hanson S.J."/>
            <person name="Klenk H.-P."/>
            <person name="Labutti K."/>
            <person name="Lapidus A."/>
            <person name="Lindquist E."/>
            <person name="Lipzen A."/>
            <person name="Meier-Kolthoff J.P."/>
            <person name="Ohm R.A."/>
            <person name="Otillar R.P."/>
            <person name="Pangilinan J."/>
            <person name="Peng Y."/>
            <person name="Rokas A."/>
            <person name="Rosa C.A."/>
            <person name="Scheuner C."/>
            <person name="Sibirny A.A."/>
            <person name="Slot J.C."/>
            <person name="Stielow J.B."/>
            <person name="Sun H."/>
            <person name="Kurtzman C.P."/>
            <person name="Blackwell M."/>
            <person name="Grigoriev I.V."/>
            <person name="Jeffries T.W."/>
        </authorList>
    </citation>
    <scope>NUCLEOTIDE SEQUENCE [LARGE SCALE GENOMIC DNA]</scope>
    <source>
        <strain evidence="10">NRRL Y-12698</strain>
    </source>
</reference>
<comment type="subcellular location">
    <subcellularLocation>
        <location evidence="7">Cytoplasm</location>
        <location evidence="7">Cytoskeleton</location>
        <location evidence="7">Actin patch</location>
    </subcellularLocation>
</comment>
<dbReference type="GeneID" id="30144655"/>
<dbReference type="GO" id="GO:0034314">
    <property type="term" value="P:Arp2/3 complex-mediated actin nucleation"/>
    <property type="evidence" value="ECO:0007669"/>
    <property type="project" value="UniProtKB-UniRule"/>
</dbReference>
<evidence type="ECO:0000256" key="1">
    <source>
        <dbReference type="ARBA" id="ARBA00006260"/>
    </source>
</evidence>
<dbReference type="PIRSF" id="PIRSF038093">
    <property type="entry name" value="ARP2/3_su1"/>
    <property type="match status" value="1"/>
</dbReference>
<dbReference type="EMBL" id="KV454426">
    <property type="protein sequence ID" value="ODQ82439.1"/>
    <property type="molecule type" value="Genomic_DNA"/>
</dbReference>
<dbReference type="OrthoDB" id="406844at2759"/>
<organism evidence="9 10">
    <name type="scientific">Babjeviella inositovora NRRL Y-12698</name>
    <dbReference type="NCBI Taxonomy" id="984486"/>
    <lineage>
        <taxon>Eukaryota</taxon>
        <taxon>Fungi</taxon>
        <taxon>Dikarya</taxon>
        <taxon>Ascomycota</taxon>
        <taxon>Saccharomycotina</taxon>
        <taxon>Pichiomycetes</taxon>
        <taxon>Serinales incertae sedis</taxon>
        <taxon>Babjeviella</taxon>
    </lineage>
</organism>
<dbReference type="InterPro" id="IPR036322">
    <property type="entry name" value="WD40_repeat_dom_sf"/>
</dbReference>
<keyword evidence="4" id="KW-0677">Repeat</keyword>
<dbReference type="GO" id="GO:0005885">
    <property type="term" value="C:Arp2/3 protein complex"/>
    <property type="evidence" value="ECO:0007669"/>
    <property type="project" value="UniProtKB-UniRule"/>
</dbReference>
<evidence type="ECO:0000256" key="4">
    <source>
        <dbReference type="ARBA" id="ARBA00022737"/>
    </source>
</evidence>
<keyword evidence="10" id="KW-1185">Reference proteome</keyword>
<dbReference type="InterPro" id="IPR017383">
    <property type="entry name" value="ARPC1"/>
</dbReference>
<keyword evidence="6 7" id="KW-0206">Cytoskeleton</keyword>
<evidence type="ECO:0000256" key="2">
    <source>
        <dbReference type="ARBA" id="ARBA00022490"/>
    </source>
</evidence>
<dbReference type="GO" id="GO:0043130">
    <property type="term" value="F:ubiquitin binding"/>
    <property type="evidence" value="ECO:0007669"/>
    <property type="project" value="EnsemblFungi"/>
</dbReference>
<name>A0A1E3QXN9_9ASCO</name>